<comment type="caution">
    <text evidence="2">The sequence shown here is derived from an EMBL/GenBank/DDBJ whole genome shotgun (WGS) entry which is preliminary data.</text>
</comment>
<dbReference type="OrthoDB" id="10424944at2759"/>
<sequence length="423" mass="48394">MEFVPSVFSDISQGKGGMRSVLTSGVRLVITLDPLDEQDRKYLENSPDRIESDVHDGGSSSNQSLQNPDYKRKLRRLLLDEIEMRSIYNLICLVRDHLLLKLVEKITYRLTQDSTIMIGSRSTGLMEELTKSFSREACPPIFFTMSLRLPLANLPDNWHNISSVAFPIRGERVNFIQYQKDSTAGSEIDSNSEEESHSTKQYTTMVGSFMKKGAGLHYTDYPVVSASRNSSRPAARRQNFSHYMLQILGNAINNQSLGVYSHAWNDHHTRLDKLESMIPFEVLLLASIKFGCQWTELFETKERQTLIIKLMLEAFNATKQDLPIGVDLNVLAKCISDYYQNLNAGSFLSALIDIANGHTELYDVLWVITRGRRSTPPVYCPEHERIVQLAKDRAKEHKRRNTERLEKKYADRVQERRNAKIGI</sequence>
<evidence type="ECO:0000256" key="1">
    <source>
        <dbReference type="SAM" id="MobiDB-lite"/>
    </source>
</evidence>
<organism evidence="2 3">
    <name type="scientific">Sclerotinia trifoliorum</name>
    <dbReference type="NCBI Taxonomy" id="28548"/>
    <lineage>
        <taxon>Eukaryota</taxon>
        <taxon>Fungi</taxon>
        <taxon>Dikarya</taxon>
        <taxon>Ascomycota</taxon>
        <taxon>Pezizomycotina</taxon>
        <taxon>Leotiomycetes</taxon>
        <taxon>Helotiales</taxon>
        <taxon>Sclerotiniaceae</taxon>
        <taxon>Sclerotinia</taxon>
    </lineage>
</organism>
<protein>
    <submittedName>
        <fullName evidence="2">42cedc5e-fbf2-4e66-99dc-85b432e989c9-CDS</fullName>
    </submittedName>
</protein>
<accession>A0A8H2ZTS2</accession>
<keyword evidence="3" id="KW-1185">Reference proteome</keyword>
<name>A0A8H2ZTS2_9HELO</name>
<dbReference type="EMBL" id="CAJHIA010000032">
    <property type="protein sequence ID" value="CAD6448796.1"/>
    <property type="molecule type" value="Genomic_DNA"/>
</dbReference>
<feature type="compositionally biased region" description="Polar residues" evidence="1">
    <location>
        <begin position="58"/>
        <end position="67"/>
    </location>
</feature>
<reference evidence="2" key="1">
    <citation type="submission" date="2020-10" db="EMBL/GenBank/DDBJ databases">
        <authorList>
            <person name="Kusch S."/>
        </authorList>
    </citation>
    <scope>NUCLEOTIDE SEQUENCE</scope>
    <source>
        <strain evidence="2">SwB9</strain>
    </source>
</reference>
<dbReference type="Proteomes" id="UP000624404">
    <property type="component" value="Unassembled WGS sequence"/>
</dbReference>
<gene>
    <name evidence="2" type="ORF">SCLTRI_LOCUS8589</name>
</gene>
<evidence type="ECO:0000313" key="2">
    <source>
        <dbReference type="EMBL" id="CAD6448796.1"/>
    </source>
</evidence>
<feature type="region of interest" description="Disordered" evidence="1">
    <location>
        <begin position="48"/>
        <end position="67"/>
    </location>
</feature>
<dbReference type="AlphaFoldDB" id="A0A8H2ZTS2"/>
<evidence type="ECO:0000313" key="3">
    <source>
        <dbReference type="Proteomes" id="UP000624404"/>
    </source>
</evidence>
<proteinExistence type="predicted"/>